<dbReference type="AlphaFoldDB" id="A0A9J6C757"/>
<feature type="domain" description="G-protein coupled receptors family 2 profile 1" evidence="1">
    <location>
        <begin position="37"/>
        <end position="89"/>
    </location>
</feature>
<dbReference type="GO" id="GO:0016020">
    <property type="term" value="C:membrane"/>
    <property type="evidence" value="ECO:0007669"/>
    <property type="project" value="InterPro"/>
</dbReference>
<keyword evidence="3" id="KW-1185">Reference proteome</keyword>
<dbReference type="EMBL" id="JADBJN010000002">
    <property type="protein sequence ID" value="KAG5677651.1"/>
    <property type="molecule type" value="Genomic_DNA"/>
</dbReference>
<name>A0A9J6C757_POLVA</name>
<comment type="caution">
    <text evidence="2">The sequence shown here is derived from an EMBL/GenBank/DDBJ whole genome shotgun (WGS) entry which is preliminary data.</text>
</comment>
<sequence>MYIVASAEVNDSFPYGNTYDLDINQTLANQTNDDLLSCFYEHLQALTNFSGCPPTHDRVLCWPPTPYNTLATQRCYFQINGLQYDLEGK</sequence>
<dbReference type="Gene3D" id="4.10.1240.10">
    <property type="entry name" value="GPCR, family 2, extracellular hormone receptor domain"/>
    <property type="match status" value="1"/>
</dbReference>
<reference evidence="2" key="1">
    <citation type="submission" date="2021-03" db="EMBL/GenBank/DDBJ databases">
        <title>Chromosome level genome of the anhydrobiotic midge Polypedilum vanderplanki.</title>
        <authorList>
            <person name="Yoshida Y."/>
            <person name="Kikawada T."/>
            <person name="Gusev O."/>
        </authorList>
    </citation>
    <scope>NUCLEOTIDE SEQUENCE</scope>
    <source>
        <strain evidence="2">NIAS01</strain>
        <tissue evidence="2">Whole body or cell culture</tissue>
    </source>
</reference>
<organism evidence="2 3">
    <name type="scientific">Polypedilum vanderplanki</name>
    <name type="common">Sleeping chironomid midge</name>
    <dbReference type="NCBI Taxonomy" id="319348"/>
    <lineage>
        <taxon>Eukaryota</taxon>
        <taxon>Metazoa</taxon>
        <taxon>Ecdysozoa</taxon>
        <taxon>Arthropoda</taxon>
        <taxon>Hexapoda</taxon>
        <taxon>Insecta</taxon>
        <taxon>Pterygota</taxon>
        <taxon>Neoptera</taxon>
        <taxon>Endopterygota</taxon>
        <taxon>Diptera</taxon>
        <taxon>Nematocera</taxon>
        <taxon>Chironomoidea</taxon>
        <taxon>Chironomidae</taxon>
        <taxon>Chironominae</taxon>
        <taxon>Polypedilum</taxon>
        <taxon>Polypedilum</taxon>
    </lineage>
</organism>
<dbReference type="Proteomes" id="UP001107558">
    <property type="component" value="Chromosome 2"/>
</dbReference>
<dbReference type="GO" id="GO:0004930">
    <property type="term" value="F:G protein-coupled receptor activity"/>
    <property type="evidence" value="ECO:0007669"/>
    <property type="project" value="InterPro"/>
</dbReference>
<dbReference type="SUPFAM" id="SSF111418">
    <property type="entry name" value="Hormone receptor domain"/>
    <property type="match status" value="1"/>
</dbReference>
<dbReference type="InterPro" id="IPR001879">
    <property type="entry name" value="GPCR_2_extracellular_dom"/>
</dbReference>
<accession>A0A9J6C757</accession>
<evidence type="ECO:0000259" key="1">
    <source>
        <dbReference type="PROSITE" id="PS50227"/>
    </source>
</evidence>
<dbReference type="OrthoDB" id="6022368at2759"/>
<evidence type="ECO:0000313" key="2">
    <source>
        <dbReference type="EMBL" id="KAG5677651.1"/>
    </source>
</evidence>
<dbReference type="PROSITE" id="PS50227">
    <property type="entry name" value="G_PROTEIN_RECEP_F2_3"/>
    <property type="match status" value="1"/>
</dbReference>
<evidence type="ECO:0000313" key="3">
    <source>
        <dbReference type="Proteomes" id="UP001107558"/>
    </source>
</evidence>
<dbReference type="Pfam" id="PF02793">
    <property type="entry name" value="HRM"/>
    <property type="match status" value="1"/>
</dbReference>
<proteinExistence type="predicted"/>
<gene>
    <name evidence="2" type="ORF">PVAND_007391</name>
</gene>
<protein>
    <recommendedName>
        <fullName evidence="1">G-protein coupled receptors family 2 profile 1 domain-containing protein</fullName>
    </recommendedName>
</protein>
<dbReference type="InterPro" id="IPR036445">
    <property type="entry name" value="GPCR_2_extracell_dom_sf"/>
</dbReference>